<keyword evidence="9" id="KW-1185">Reference proteome</keyword>
<evidence type="ECO:0000256" key="3">
    <source>
        <dbReference type="ARBA" id="ARBA00022722"/>
    </source>
</evidence>
<dbReference type="Proteomes" id="UP000230423">
    <property type="component" value="Unassembled WGS sequence"/>
</dbReference>
<gene>
    <name evidence="8" type="ORF">TELCIR_24465</name>
</gene>
<reference evidence="8 9" key="1">
    <citation type="submission" date="2015-09" db="EMBL/GenBank/DDBJ databases">
        <title>Draft genome of the parasitic nematode Teladorsagia circumcincta isolate WARC Sus (inbred).</title>
        <authorList>
            <person name="Mitreva M."/>
        </authorList>
    </citation>
    <scope>NUCLEOTIDE SEQUENCE [LARGE SCALE GENOMIC DNA]</scope>
    <source>
        <strain evidence="8 9">S</strain>
    </source>
</reference>
<evidence type="ECO:0000256" key="1">
    <source>
        <dbReference type="ARBA" id="ARBA00022679"/>
    </source>
</evidence>
<dbReference type="GO" id="GO:0016787">
    <property type="term" value="F:hydrolase activity"/>
    <property type="evidence" value="ECO:0007669"/>
    <property type="project" value="UniProtKB-KW"/>
</dbReference>
<dbReference type="Pfam" id="PF17917">
    <property type="entry name" value="RT_RNaseH"/>
    <property type="match status" value="1"/>
</dbReference>
<evidence type="ECO:0000313" key="9">
    <source>
        <dbReference type="Proteomes" id="UP000230423"/>
    </source>
</evidence>
<dbReference type="PANTHER" id="PTHR37984:SF5">
    <property type="entry name" value="PROTEIN NYNRIN-LIKE"/>
    <property type="match status" value="1"/>
</dbReference>
<dbReference type="InterPro" id="IPR041373">
    <property type="entry name" value="RT_RNaseH"/>
</dbReference>
<keyword evidence="4" id="KW-0255">Endonuclease</keyword>
<evidence type="ECO:0000256" key="5">
    <source>
        <dbReference type="ARBA" id="ARBA00022801"/>
    </source>
</evidence>
<dbReference type="AlphaFoldDB" id="A0A2G9T881"/>
<keyword evidence="1" id="KW-0808">Transferase</keyword>
<name>A0A2G9T881_TELCI</name>
<sequence length="141" mass="16040">MLTHYDPTKEIVIAADASEHGIGAVISHRFSDGKEKAIHHACRSLTAAEKNYGQVEKGALAVVFALRMFHRYIYGIYGRYFKLLTDHKPLITPQINAISMLPLDAKKIAKKHLRIQFCCPEIRSQLREAKEIRGRNLIQMP</sequence>
<evidence type="ECO:0000259" key="7">
    <source>
        <dbReference type="Pfam" id="PF17917"/>
    </source>
</evidence>
<keyword evidence="2" id="KW-0548">Nucleotidyltransferase</keyword>
<dbReference type="InterPro" id="IPR050951">
    <property type="entry name" value="Retrovirus_Pol_polyprotein"/>
</dbReference>
<evidence type="ECO:0000313" key="8">
    <source>
        <dbReference type="EMBL" id="PIO54177.1"/>
    </source>
</evidence>
<dbReference type="InterPro" id="IPR043502">
    <property type="entry name" value="DNA/RNA_pol_sf"/>
</dbReference>
<dbReference type="EMBL" id="KZ400507">
    <property type="protein sequence ID" value="PIO54177.1"/>
    <property type="molecule type" value="Genomic_DNA"/>
</dbReference>
<proteinExistence type="predicted"/>
<dbReference type="PANTHER" id="PTHR37984">
    <property type="entry name" value="PROTEIN CBG26694"/>
    <property type="match status" value="1"/>
</dbReference>
<dbReference type="SUPFAM" id="SSF56672">
    <property type="entry name" value="DNA/RNA polymerases"/>
    <property type="match status" value="1"/>
</dbReference>
<organism evidence="8 9">
    <name type="scientific">Teladorsagia circumcincta</name>
    <name type="common">Brown stomach worm</name>
    <name type="synonym">Ostertagia circumcincta</name>
    <dbReference type="NCBI Taxonomy" id="45464"/>
    <lineage>
        <taxon>Eukaryota</taxon>
        <taxon>Metazoa</taxon>
        <taxon>Ecdysozoa</taxon>
        <taxon>Nematoda</taxon>
        <taxon>Chromadorea</taxon>
        <taxon>Rhabditida</taxon>
        <taxon>Rhabditina</taxon>
        <taxon>Rhabditomorpha</taxon>
        <taxon>Strongyloidea</taxon>
        <taxon>Trichostrongylidae</taxon>
        <taxon>Teladorsagia</taxon>
    </lineage>
</organism>
<dbReference type="GO" id="GO:0003964">
    <property type="term" value="F:RNA-directed DNA polymerase activity"/>
    <property type="evidence" value="ECO:0007669"/>
    <property type="project" value="UniProtKB-KW"/>
</dbReference>
<protein>
    <recommendedName>
        <fullName evidence="7">Reverse transcriptase RNase H-like domain-containing protein</fullName>
    </recommendedName>
</protein>
<keyword evidence="5" id="KW-0378">Hydrolase</keyword>
<feature type="domain" description="Reverse transcriptase RNase H-like" evidence="7">
    <location>
        <begin position="6"/>
        <end position="91"/>
    </location>
</feature>
<evidence type="ECO:0000256" key="2">
    <source>
        <dbReference type="ARBA" id="ARBA00022695"/>
    </source>
</evidence>
<keyword evidence="3" id="KW-0540">Nuclease</keyword>
<evidence type="ECO:0000256" key="6">
    <source>
        <dbReference type="ARBA" id="ARBA00022918"/>
    </source>
</evidence>
<dbReference type="OrthoDB" id="5850908at2759"/>
<dbReference type="GO" id="GO:0004519">
    <property type="term" value="F:endonuclease activity"/>
    <property type="evidence" value="ECO:0007669"/>
    <property type="project" value="UniProtKB-KW"/>
</dbReference>
<keyword evidence="6" id="KW-0695">RNA-directed DNA polymerase</keyword>
<evidence type="ECO:0000256" key="4">
    <source>
        <dbReference type="ARBA" id="ARBA00022759"/>
    </source>
</evidence>
<accession>A0A2G9T881</accession>